<evidence type="ECO:0008006" key="4">
    <source>
        <dbReference type="Google" id="ProtNLM"/>
    </source>
</evidence>
<dbReference type="EMBL" id="JBHSFW010000007">
    <property type="protein sequence ID" value="MFC4619285.1"/>
    <property type="molecule type" value="Genomic_DNA"/>
</dbReference>
<dbReference type="Proteomes" id="UP001596022">
    <property type="component" value="Unassembled WGS sequence"/>
</dbReference>
<evidence type="ECO:0000313" key="2">
    <source>
        <dbReference type="EMBL" id="MFC4619285.1"/>
    </source>
</evidence>
<keyword evidence="3" id="KW-1185">Reference proteome</keyword>
<name>A0ABV9GRI5_9BACL</name>
<proteinExistence type="predicted"/>
<feature type="signal peptide" evidence="1">
    <location>
        <begin position="1"/>
        <end position="21"/>
    </location>
</feature>
<gene>
    <name evidence="2" type="ORF">ACFO4N_11225</name>
</gene>
<accession>A0ABV9GRI5</accession>
<keyword evidence="1" id="KW-0732">Signal</keyword>
<comment type="caution">
    <text evidence="2">The sequence shown here is derived from an EMBL/GenBank/DDBJ whole genome shotgun (WGS) entry which is preliminary data.</text>
</comment>
<organism evidence="2 3">
    <name type="scientific">Camelliibacillus cellulosilyticus</name>
    <dbReference type="NCBI Taxonomy" id="2174486"/>
    <lineage>
        <taxon>Bacteria</taxon>
        <taxon>Bacillati</taxon>
        <taxon>Bacillota</taxon>
        <taxon>Bacilli</taxon>
        <taxon>Bacillales</taxon>
        <taxon>Sporolactobacillaceae</taxon>
        <taxon>Camelliibacillus</taxon>
    </lineage>
</organism>
<feature type="chain" id="PRO_5046320757" description="DUF4367 domain-containing protein" evidence="1">
    <location>
        <begin position="22"/>
        <end position="258"/>
    </location>
</feature>
<reference evidence="3" key="1">
    <citation type="journal article" date="2019" name="Int. J. Syst. Evol. Microbiol.">
        <title>The Global Catalogue of Microorganisms (GCM) 10K type strain sequencing project: providing services to taxonomists for standard genome sequencing and annotation.</title>
        <authorList>
            <consortium name="The Broad Institute Genomics Platform"/>
            <consortium name="The Broad Institute Genome Sequencing Center for Infectious Disease"/>
            <person name="Wu L."/>
            <person name="Ma J."/>
        </authorList>
    </citation>
    <scope>NUCLEOTIDE SEQUENCE [LARGE SCALE GENOMIC DNA]</scope>
    <source>
        <strain evidence="3">CGMCC 1.16306</strain>
    </source>
</reference>
<sequence length="258" mass="29262">MIKSSITIPVFVLCLMTALLAGCREKPAEKKTEPQPMHEIAVRPVKMEKRPEVTVKTVITSEAPSEVRQTPESTVIHELVWELSSGEKVRITQDDILWTSTLGHDSLVVLMVPKVTDREYTLVALHYDKGKWILDYMGTTTTANAHGGFKNLKLPMPDYSIEEYDSDDKKTWLFTDGQTFIALRVYPETAAHTMDSSKTIQVHGHEAYLNTTNRKQTTLYYTENEKLVWLNGNVNESQIRELATSLPSPVSEFFPESE</sequence>
<dbReference type="RefSeq" id="WP_376846384.1">
    <property type="nucleotide sequence ID" value="NZ_JBHSFW010000007.1"/>
</dbReference>
<evidence type="ECO:0000256" key="1">
    <source>
        <dbReference type="SAM" id="SignalP"/>
    </source>
</evidence>
<evidence type="ECO:0000313" key="3">
    <source>
        <dbReference type="Proteomes" id="UP001596022"/>
    </source>
</evidence>
<dbReference type="PROSITE" id="PS51257">
    <property type="entry name" value="PROKAR_LIPOPROTEIN"/>
    <property type="match status" value="1"/>
</dbReference>
<protein>
    <recommendedName>
        <fullName evidence="4">DUF4367 domain-containing protein</fullName>
    </recommendedName>
</protein>